<dbReference type="GO" id="GO:0006529">
    <property type="term" value="P:asparagine biosynthetic process"/>
    <property type="evidence" value="ECO:0007669"/>
    <property type="project" value="InterPro"/>
</dbReference>
<evidence type="ECO:0000313" key="5">
    <source>
        <dbReference type="EMBL" id="PHQ37989.1"/>
    </source>
</evidence>
<keyword evidence="1" id="KW-0547">Nucleotide-binding</keyword>
<dbReference type="PANTHER" id="PTHR11772:SF2">
    <property type="entry name" value="ASPARAGINE SYNTHETASE [GLUTAMINE-HYDROLYZING]"/>
    <property type="match status" value="1"/>
</dbReference>
<dbReference type="GO" id="GO:0004066">
    <property type="term" value="F:asparagine synthase (glutamine-hydrolyzing) activity"/>
    <property type="evidence" value="ECO:0007669"/>
    <property type="project" value="InterPro"/>
</dbReference>
<feature type="domain" description="Asparagine synthetase" evidence="4">
    <location>
        <begin position="167"/>
        <end position="282"/>
    </location>
</feature>
<evidence type="ECO:0000256" key="3">
    <source>
        <dbReference type="SAM" id="MobiDB-lite"/>
    </source>
</evidence>
<evidence type="ECO:0000259" key="4">
    <source>
        <dbReference type="Pfam" id="PF00733"/>
    </source>
</evidence>
<dbReference type="EMBL" id="NHOA01000133">
    <property type="protein sequence ID" value="PHQ37989.1"/>
    <property type="molecule type" value="Genomic_DNA"/>
</dbReference>
<feature type="region of interest" description="Disordered" evidence="3">
    <location>
        <begin position="63"/>
        <end position="94"/>
    </location>
</feature>
<dbReference type="InterPro" id="IPR050795">
    <property type="entry name" value="Asn_Synthetase"/>
</dbReference>
<feature type="domain" description="Asparagine synthetase" evidence="4">
    <location>
        <begin position="300"/>
        <end position="393"/>
    </location>
</feature>
<dbReference type="CDD" id="cd01991">
    <property type="entry name" value="Asn_synthase_B_C"/>
    <property type="match status" value="1"/>
</dbReference>
<protein>
    <submittedName>
        <fullName evidence="5">Asparagine synthase</fullName>
    </submittedName>
</protein>
<dbReference type="AlphaFoldDB" id="A0A2G1WGJ7"/>
<proteinExistence type="predicted"/>
<organism evidence="5 6">
    <name type="scientific">Halorubrum persicum</name>
    <dbReference type="NCBI Taxonomy" id="1383844"/>
    <lineage>
        <taxon>Archaea</taxon>
        <taxon>Methanobacteriati</taxon>
        <taxon>Methanobacteriota</taxon>
        <taxon>Stenosarchaea group</taxon>
        <taxon>Halobacteria</taxon>
        <taxon>Halobacteriales</taxon>
        <taxon>Haloferacaceae</taxon>
        <taxon>Halorubrum</taxon>
    </lineage>
</organism>
<evidence type="ECO:0000256" key="2">
    <source>
        <dbReference type="ARBA" id="ARBA00022840"/>
    </source>
</evidence>
<keyword evidence="2" id="KW-0067">ATP-binding</keyword>
<dbReference type="Pfam" id="PF00733">
    <property type="entry name" value="Asn_synthase"/>
    <property type="match status" value="2"/>
</dbReference>
<dbReference type="InterPro" id="IPR014729">
    <property type="entry name" value="Rossmann-like_a/b/a_fold"/>
</dbReference>
<dbReference type="OrthoDB" id="8692at2157"/>
<evidence type="ECO:0000313" key="6">
    <source>
        <dbReference type="Proteomes" id="UP000222824"/>
    </source>
</evidence>
<keyword evidence="6" id="KW-1185">Reference proteome</keyword>
<feature type="compositionally biased region" description="Low complexity" evidence="3">
    <location>
        <begin position="75"/>
        <end position="84"/>
    </location>
</feature>
<dbReference type="SUPFAM" id="SSF52402">
    <property type="entry name" value="Adenine nucleotide alpha hydrolases-like"/>
    <property type="match status" value="1"/>
</dbReference>
<dbReference type="Gene3D" id="3.40.50.620">
    <property type="entry name" value="HUPs"/>
    <property type="match status" value="1"/>
</dbReference>
<evidence type="ECO:0000256" key="1">
    <source>
        <dbReference type="ARBA" id="ARBA00022741"/>
    </source>
</evidence>
<dbReference type="PANTHER" id="PTHR11772">
    <property type="entry name" value="ASPARAGINE SYNTHETASE"/>
    <property type="match status" value="1"/>
</dbReference>
<feature type="compositionally biased region" description="Basic and acidic residues" evidence="3">
    <location>
        <begin position="15"/>
        <end position="25"/>
    </location>
</feature>
<name>A0A2G1WGJ7_9EURY</name>
<accession>A0A2G1WGJ7</accession>
<feature type="region of interest" description="Disordered" evidence="3">
    <location>
        <begin position="1"/>
        <end position="44"/>
    </location>
</feature>
<reference evidence="5 6" key="1">
    <citation type="journal article" date="2014" name="Front. Microbiol.">
        <title>Population and genomic analysis of the genus Halorubrum.</title>
        <authorList>
            <person name="Fullmer M.S."/>
            <person name="Soucy S.M."/>
            <person name="Swithers K.S."/>
            <person name="Makkay A.M."/>
            <person name="Wheeler R."/>
            <person name="Ventosa A."/>
            <person name="Gogarten J.P."/>
            <person name="Papke R.T."/>
        </authorList>
    </citation>
    <scope>NUCLEOTIDE SEQUENCE [LARGE SCALE GENOMIC DNA]</scope>
    <source>
        <strain evidence="5 6">C49</strain>
    </source>
</reference>
<dbReference type="RefSeq" id="WP_099256212.1">
    <property type="nucleotide sequence ID" value="NZ_NHOA01000133.1"/>
</dbReference>
<sequence length="412" mass="42417">MGGAHPTELCGASPEHVRDALRDGDALPGGRGFAGLLRDPPDREGSVLVRDALGRQPLFVERGAAGVAPEGGSATDGDPATDCDPTTDRDPTAADAWSFDRTDLDEPEPVPAGALVSAAGTERVWSLPDGGAVDAESGQAAVDDALGAALADLDVAGPEPGSDAGDLAVAFSGGVDSGVVAAAVPDAPCYVAGFEGCHDIEAAREAAAAMELELRVVEITHDDLVRAVREVAAATGRRNPMDVAIAVPLYVAAEAAAADGIDRLAVGQGADELFGGYSKVADPVGDDRVTAETVRGARTETVRTLPGQLERDVLALRAAGVEPVAPLLDDRVVAAALSLPGELLASDGERKIALRRAATGRVPESVRTADKKAVQYGTYVSRELDRLARRAGFKRRMDDHVGQYLDALLGTE</sequence>
<dbReference type="Proteomes" id="UP000222824">
    <property type="component" value="Unassembled WGS sequence"/>
</dbReference>
<dbReference type="GO" id="GO:0005524">
    <property type="term" value="F:ATP binding"/>
    <property type="evidence" value="ECO:0007669"/>
    <property type="project" value="UniProtKB-KW"/>
</dbReference>
<gene>
    <name evidence="5" type="ORF">DJ69_14095</name>
</gene>
<dbReference type="InterPro" id="IPR001962">
    <property type="entry name" value="Asn_synthase"/>
</dbReference>
<comment type="caution">
    <text evidence="5">The sequence shown here is derived from an EMBL/GenBank/DDBJ whole genome shotgun (WGS) entry which is preliminary data.</text>
</comment>
<dbReference type="GO" id="GO:0005829">
    <property type="term" value="C:cytosol"/>
    <property type="evidence" value="ECO:0007669"/>
    <property type="project" value="TreeGrafter"/>
</dbReference>